<sequence length="882" mass="96056">MDHRRHPVTVGVLEEHVRGPGSPVCHHGEHRASVAAQQPPVVVGVHEQGVVARVPDGTFGRVPGELLCAGVPRHDATLVVHRVGGRHGDARRRRLGVSGPHRLVRYRPPRLHGNRGQIGPVEGLREEPALAVADAQPGQDAAFRHLLDALRDHVQTERRGELGEALDDRHGGDVARQVRRDRPVDLDARRGDAVEVGQRRVARAEVVDGQPDALRAQPYEARDELVEVLGERGLRDLEGQERHREPDLLDRGGDEVRERRVGELTDRDVDRDAHAFEPGRGLPVGRVGDRRPQHPFPDRVDRPGRFREGDELHRRDVSQLGVRPPEESLGAHELAVLHADDRLVDDAELAALGRDEKVRREPTTPVHHRVQLRGERHHFAGSATLRLPQCDVGVAEHRVPGSGPGRGDPDAHRHPHGSGSVDLRAAVRSDRLGDGVADARSERPRTRLVAAVAVHRELVPADARDERVGARRAQPGRNHEQYDVTPAMPERVVDAGEVVDVDDEHHAGLARRLGRGHREVERPAVGETSELVGPGDPLEVARVGGRGLGVTRDPRRPAPPADVRRDRCPGDGDHAGRAVRMEPRHRLCAHGLTCLDPPDQCQPARPVDGERPGEPGSPRSDHLGRGVPEHRLGRGVPRDDHAVADADDGVGGRRHEGCEPRRVRTGRLEPGDVDREPDRAGAASERGRHPRHTDHPVRACRCRHDEVSAARAFDGGAYARRVEHVRDLRRHHVEGRASDDVVATDPGHLLERRVDVQEPPLVVAHEPRPGHPVDEADEPGEAALLPRPSGRAGDARAERRPLPAGVAAGGRSGRGRGPTWCHVDLLGRAARCLITARTGQIIGSRSAKGKHIDAVRSGAVPVGAGRCRPSSCSDVRARGGGQ</sequence>
<feature type="compositionally biased region" description="Basic and acidic residues" evidence="1">
    <location>
        <begin position="287"/>
        <end position="310"/>
    </location>
</feature>
<organism evidence="2">
    <name type="scientific">mine drainage metagenome</name>
    <dbReference type="NCBI Taxonomy" id="410659"/>
    <lineage>
        <taxon>unclassified sequences</taxon>
        <taxon>metagenomes</taxon>
        <taxon>ecological metagenomes</taxon>
    </lineage>
</organism>
<feature type="compositionally biased region" description="Basic and acidic residues" evidence="1">
    <location>
        <begin position="607"/>
        <end position="679"/>
    </location>
</feature>
<feature type="compositionally biased region" description="Basic and acidic residues" evidence="1">
    <location>
        <begin position="765"/>
        <end position="774"/>
    </location>
</feature>
<feature type="region of interest" description="Disordered" evidence="1">
    <location>
        <begin position="547"/>
        <end position="578"/>
    </location>
</feature>
<accession>A0A1J5QVK9</accession>
<feature type="compositionally biased region" description="Basic and acidic residues" evidence="1">
    <location>
        <begin position="552"/>
        <end position="578"/>
    </location>
</feature>
<feature type="region of interest" description="Disordered" evidence="1">
    <location>
        <begin position="763"/>
        <end position="814"/>
    </location>
</feature>
<protein>
    <submittedName>
        <fullName evidence="2">Uncharacterized protein</fullName>
    </submittedName>
</protein>
<feature type="compositionally biased region" description="Basic and acidic residues" evidence="1">
    <location>
        <begin position="425"/>
        <end position="444"/>
    </location>
</feature>
<evidence type="ECO:0000313" key="2">
    <source>
        <dbReference type="EMBL" id="OIQ81515.1"/>
    </source>
</evidence>
<proteinExistence type="predicted"/>
<name>A0A1J5QVK9_9ZZZZ</name>
<gene>
    <name evidence="2" type="ORF">GALL_367190</name>
</gene>
<feature type="region of interest" description="Disordered" evidence="1">
    <location>
        <begin position="274"/>
        <end position="310"/>
    </location>
</feature>
<feature type="region of interest" description="Disordered" evidence="1">
    <location>
        <begin position="395"/>
        <end position="444"/>
    </location>
</feature>
<dbReference type="EMBL" id="MLJW01000915">
    <property type="protein sequence ID" value="OIQ81515.1"/>
    <property type="molecule type" value="Genomic_DNA"/>
</dbReference>
<reference evidence="2" key="1">
    <citation type="submission" date="2016-10" db="EMBL/GenBank/DDBJ databases">
        <title>Sequence of Gallionella enrichment culture.</title>
        <authorList>
            <person name="Poehlein A."/>
            <person name="Muehling M."/>
            <person name="Daniel R."/>
        </authorList>
    </citation>
    <scope>NUCLEOTIDE SEQUENCE</scope>
</reference>
<comment type="caution">
    <text evidence="2">The sequence shown here is derived from an EMBL/GenBank/DDBJ whole genome shotgun (WGS) entry which is preliminary data.</text>
</comment>
<evidence type="ECO:0000256" key="1">
    <source>
        <dbReference type="SAM" id="MobiDB-lite"/>
    </source>
</evidence>
<feature type="region of interest" description="Disordered" evidence="1">
    <location>
        <begin position="595"/>
        <end position="695"/>
    </location>
</feature>
<dbReference type="AlphaFoldDB" id="A0A1J5QVK9"/>